<dbReference type="Proteomes" id="UP001472677">
    <property type="component" value="Unassembled WGS sequence"/>
</dbReference>
<evidence type="ECO:0000313" key="2">
    <source>
        <dbReference type="EMBL" id="KAK8601766.1"/>
    </source>
</evidence>
<reference evidence="2 3" key="1">
    <citation type="journal article" date="2024" name="G3 (Bethesda)">
        <title>Genome assembly of Hibiscus sabdariffa L. provides insights into metabolisms of medicinal natural products.</title>
        <authorList>
            <person name="Kim T."/>
        </authorList>
    </citation>
    <scope>NUCLEOTIDE SEQUENCE [LARGE SCALE GENOMIC DNA]</scope>
    <source>
        <strain evidence="2">TK-2024</strain>
        <tissue evidence="2">Old leaves</tissue>
    </source>
</reference>
<proteinExistence type="predicted"/>
<protein>
    <submittedName>
        <fullName evidence="2">Uncharacterized protein</fullName>
    </submittedName>
</protein>
<comment type="caution">
    <text evidence="2">The sequence shown here is derived from an EMBL/GenBank/DDBJ whole genome shotgun (WGS) entry which is preliminary data.</text>
</comment>
<feature type="region of interest" description="Disordered" evidence="1">
    <location>
        <begin position="119"/>
        <end position="143"/>
    </location>
</feature>
<organism evidence="2 3">
    <name type="scientific">Hibiscus sabdariffa</name>
    <name type="common">roselle</name>
    <dbReference type="NCBI Taxonomy" id="183260"/>
    <lineage>
        <taxon>Eukaryota</taxon>
        <taxon>Viridiplantae</taxon>
        <taxon>Streptophyta</taxon>
        <taxon>Embryophyta</taxon>
        <taxon>Tracheophyta</taxon>
        <taxon>Spermatophyta</taxon>
        <taxon>Magnoliopsida</taxon>
        <taxon>eudicotyledons</taxon>
        <taxon>Gunneridae</taxon>
        <taxon>Pentapetalae</taxon>
        <taxon>rosids</taxon>
        <taxon>malvids</taxon>
        <taxon>Malvales</taxon>
        <taxon>Malvaceae</taxon>
        <taxon>Malvoideae</taxon>
        <taxon>Hibiscus</taxon>
    </lineage>
</organism>
<gene>
    <name evidence="2" type="ORF">V6N12_051591</name>
</gene>
<dbReference type="EMBL" id="JBBPBM010000001">
    <property type="protein sequence ID" value="KAK8601766.1"/>
    <property type="molecule type" value="Genomic_DNA"/>
</dbReference>
<evidence type="ECO:0000313" key="3">
    <source>
        <dbReference type="Proteomes" id="UP001472677"/>
    </source>
</evidence>
<keyword evidence="3" id="KW-1185">Reference proteome</keyword>
<accession>A0ABR2GGK6</accession>
<sequence length="143" mass="15946">MKALLEVILGQSNSSNEILGGLSIDRVTLELVERVERIQLQQHRIAPKLNLKMDDICTTKMFDGMPTRDDEVKVDKHIDAVCGSLNTVQNLITLSKIDDFVWEFPMSYVVETLMTDGSDNPPPKIIAPRPSIGTSNPNLNIMP</sequence>
<evidence type="ECO:0000256" key="1">
    <source>
        <dbReference type="SAM" id="MobiDB-lite"/>
    </source>
</evidence>
<name>A0ABR2GGK6_9ROSI</name>
<feature type="compositionally biased region" description="Polar residues" evidence="1">
    <location>
        <begin position="132"/>
        <end position="143"/>
    </location>
</feature>